<accession>A0A450X0A7</accession>
<dbReference type="GO" id="GO:0005737">
    <property type="term" value="C:cytoplasm"/>
    <property type="evidence" value="ECO:0007669"/>
    <property type="project" value="TreeGrafter"/>
</dbReference>
<sequence>MMMNNRIEICGNIASGKTSLCRNLQSKGYLPIFENFQANPFYEAFYQNPTAYSFETGLTFLLQHYHSIKVKSNFANPVCDYSYILDMAYADVNLSGNRHRIFSDLIQEIQEEIGPPLKIIYLVCSKKILLERIVYRERKTEFTIDIKYLQDLSHAIQSRINALSSQTDMTEINSELVNFTRIVDEQFLSSNDVGDHGANT</sequence>
<dbReference type="InterPro" id="IPR027417">
    <property type="entry name" value="P-loop_NTPase"/>
</dbReference>
<dbReference type="EMBL" id="CAADFQ010000030">
    <property type="protein sequence ID" value="VFK32152.1"/>
    <property type="molecule type" value="Genomic_DNA"/>
</dbReference>
<dbReference type="InterPro" id="IPR031314">
    <property type="entry name" value="DNK_dom"/>
</dbReference>
<dbReference type="SUPFAM" id="SSF52540">
    <property type="entry name" value="P-loop containing nucleoside triphosphate hydrolases"/>
    <property type="match status" value="1"/>
</dbReference>
<dbReference type="Gene3D" id="3.40.50.300">
    <property type="entry name" value="P-loop containing nucleotide triphosphate hydrolases"/>
    <property type="match status" value="1"/>
</dbReference>
<evidence type="ECO:0000313" key="4">
    <source>
        <dbReference type="EMBL" id="VFK74173.1"/>
    </source>
</evidence>
<dbReference type="PANTHER" id="PTHR10513">
    <property type="entry name" value="DEOXYNUCLEOSIDE KINASE"/>
    <property type="match status" value="1"/>
</dbReference>
<evidence type="ECO:0000313" key="3">
    <source>
        <dbReference type="EMBL" id="VFK32152.1"/>
    </source>
</evidence>
<proteinExistence type="predicted"/>
<dbReference type="PANTHER" id="PTHR10513:SF35">
    <property type="entry name" value="DEOXYADENOSINE KINASE"/>
    <property type="match status" value="1"/>
</dbReference>
<dbReference type="EMBL" id="CAADFO010000002">
    <property type="protein sequence ID" value="VFK22681.1"/>
    <property type="molecule type" value="Genomic_DNA"/>
</dbReference>
<dbReference type="GO" id="GO:0019136">
    <property type="term" value="F:deoxynucleoside kinase activity"/>
    <property type="evidence" value="ECO:0007669"/>
    <property type="project" value="TreeGrafter"/>
</dbReference>
<keyword evidence="2" id="KW-0418">Kinase</keyword>
<protein>
    <submittedName>
        <fullName evidence="2">Deoxyadenosine/deoxycytidine kinase</fullName>
    </submittedName>
</protein>
<evidence type="ECO:0000313" key="2">
    <source>
        <dbReference type="EMBL" id="VFK22681.1"/>
    </source>
</evidence>
<name>A0A450X0A7_9GAMM</name>
<dbReference type="InterPro" id="IPR050566">
    <property type="entry name" value="Deoxyribonucleoside_kinase"/>
</dbReference>
<gene>
    <name evidence="2" type="ORF">BECKMB1821G_GA0114241_1002100</name>
    <name evidence="4" type="ORF">BECKMB1821H_GA0114242_1001104</name>
    <name evidence="3" type="ORF">BECKMB1821I_GA0114274_103014</name>
</gene>
<keyword evidence="2" id="KW-0808">Transferase</keyword>
<feature type="domain" description="Deoxynucleoside kinase" evidence="1">
    <location>
        <begin position="7"/>
        <end position="178"/>
    </location>
</feature>
<dbReference type="Pfam" id="PF01712">
    <property type="entry name" value="dNK"/>
    <property type="match status" value="1"/>
</dbReference>
<organism evidence="2">
    <name type="scientific">Candidatus Kentrum sp. MB</name>
    <dbReference type="NCBI Taxonomy" id="2138164"/>
    <lineage>
        <taxon>Bacteria</taxon>
        <taxon>Pseudomonadati</taxon>
        <taxon>Pseudomonadota</taxon>
        <taxon>Gammaproteobacteria</taxon>
        <taxon>Candidatus Kentrum</taxon>
    </lineage>
</organism>
<dbReference type="EMBL" id="CAADGH010000001">
    <property type="protein sequence ID" value="VFK74173.1"/>
    <property type="molecule type" value="Genomic_DNA"/>
</dbReference>
<evidence type="ECO:0000259" key="1">
    <source>
        <dbReference type="Pfam" id="PF01712"/>
    </source>
</evidence>
<reference evidence="2" key="1">
    <citation type="submission" date="2019-02" db="EMBL/GenBank/DDBJ databases">
        <authorList>
            <person name="Gruber-Vodicka R. H."/>
            <person name="Seah K. B. B."/>
        </authorList>
    </citation>
    <scope>NUCLEOTIDE SEQUENCE</scope>
    <source>
        <strain evidence="2">BECK_BZ197</strain>
        <strain evidence="4">BECK_BZ198</strain>
        <strain evidence="3">BECK_BZ199</strain>
    </source>
</reference>
<dbReference type="AlphaFoldDB" id="A0A450X0A7"/>